<organism evidence="3 4">
    <name type="scientific">Blastococcus aurantiacus</name>
    <dbReference type="NCBI Taxonomy" id="1550231"/>
    <lineage>
        <taxon>Bacteria</taxon>
        <taxon>Bacillati</taxon>
        <taxon>Actinomycetota</taxon>
        <taxon>Actinomycetes</taxon>
        <taxon>Geodermatophilales</taxon>
        <taxon>Geodermatophilaceae</taxon>
        <taxon>Blastococcus</taxon>
    </lineage>
</organism>
<sequence length="229" mass="23605">MSQPPYPHPGGSDTGGDRPAGPQPEPSARPYPEWQPAPDAAGPQPGAQGPYQGPPQYGQPPYGQAPYGQPQYGQAPYGQPQHGQYYGQTPYGQPQDQAPTPPWGQGAATSGKGNKVAIVLAALAALVVAGVAVALFVGLGSDDDGDSGGRGGDSSVPAATSEPEGLGDDPEFDEYAEQCYDGDMEACDDLYRQSPPESAYELYGGTCAGRQPNADASKVYFVDAFPPAS</sequence>
<feature type="compositionally biased region" description="Acidic residues" evidence="1">
    <location>
        <begin position="165"/>
        <end position="175"/>
    </location>
</feature>
<gene>
    <name evidence="3" type="ORF">SAMN05660662_1549</name>
</gene>
<evidence type="ECO:0000313" key="4">
    <source>
        <dbReference type="Proteomes" id="UP000199406"/>
    </source>
</evidence>
<dbReference type="EMBL" id="FNBT01000002">
    <property type="protein sequence ID" value="SDF25075.1"/>
    <property type="molecule type" value="Genomic_DNA"/>
</dbReference>
<protein>
    <submittedName>
        <fullName evidence="3">Uncharacterized protein</fullName>
    </submittedName>
</protein>
<dbReference type="STRING" id="1550231.SAMN05660662_1549"/>
<name>A0A1G7JJN9_9ACTN</name>
<evidence type="ECO:0000256" key="2">
    <source>
        <dbReference type="SAM" id="Phobius"/>
    </source>
</evidence>
<feature type="compositionally biased region" description="Low complexity" evidence="1">
    <location>
        <begin position="36"/>
        <end position="97"/>
    </location>
</feature>
<dbReference type="RefSeq" id="WP_091764608.1">
    <property type="nucleotide sequence ID" value="NZ_FNBT01000002.1"/>
</dbReference>
<feature type="transmembrane region" description="Helical" evidence="2">
    <location>
        <begin position="116"/>
        <end position="139"/>
    </location>
</feature>
<keyword evidence="2" id="KW-0812">Transmembrane</keyword>
<keyword evidence="2" id="KW-1133">Transmembrane helix</keyword>
<dbReference type="Proteomes" id="UP000199406">
    <property type="component" value="Unassembled WGS sequence"/>
</dbReference>
<keyword evidence="2" id="KW-0472">Membrane</keyword>
<dbReference type="AlphaFoldDB" id="A0A1G7JJN9"/>
<feature type="region of interest" description="Disordered" evidence="1">
    <location>
        <begin position="1"/>
        <end position="111"/>
    </location>
</feature>
<reference evidence="4" key="1">
    <citation type="submission" date="2016-10" db="EMBL/GenBank/DDBJ databases">
        <authorList>
            <person name="Varghese N."/>
            <person name="Submissions S."/>
        </authorList>
    </citation>
    <scope>NUCLEOTIDE SEQUENCE [LARGE SCALE GENOMIC DNA]</scope>
    <source>
        <strain evidence="4">DSM 44268</strain>
    </source>
</reference>
<proteinExistence type="predicted"/>
<evidence type="ECO:0000313" key="3">
    <source>
        <dbReference type="EMBL" id="SDF25075.1"/>
    </source>
</evidence>
<dbReference type="OrthoDB" id="5197521at2"/>
<keyword evidence="4" id="KW-1185">Reference proteome</keyword>
<accession>A0A1G7JJN9</accession>
<feature type="region of interest" description="Disordered" evidence="1">
    <location>
        <begin position="139"/>
        <end position="175"/>
    </location>
</feature>
<evidence type="ECO:0000256" key="1">
    <source>
        <dbReference type="SAM" id="MobiDB-lite"/>
    </source>
</evidence>
<feature type="compositionally biased region" description="Pro residues" evidence="1">
    <location>
        <begin position="21"/>
        <end position="35"/>
    </location>
</feature>